<sequence>MEDLIHNLLEIDRGAQKKLTDAETQRNQILDSLEEQQQALSDEILATAKAEVTQLQRDSDARVQARSEELKKRYADAVQALDESYQQRKDSLVDAIVQRCVGGE</sequence>
<evidence type="ECO:0000313" key="3">
    <source>
        <dbReference type="Proteomes" id="UP001205063"/>
    </source>
</evidence>
<dbReference type="EMBL" id="JANGAB010000006">
    <property type="protein sequence ID" value="MCQ4950175.1"/>
    <property type="molecule type" value="Genomic_DNA"/>
</dbReference>
<name>A0AAW5KDN3_9FIRM</name>
<dbReference type="AlphaFoldDB" id="A0AAW5KDN3"/>
<gene>
    <name evidence="2" type="ORF">NE646_10930</name>
</gene>
<evidence type="ECO:0000313" key="2">
    <source>
        <dbReference type="EMBL" id="MCQ4950175.1"/>
    </source>
</evidence>
<dbReference type="RefSeq" id="WP_256136504.1">
    <property type="nucleotide sequence ID" value="NZ_JANGAB010000006.1"/>
</dbReference>
<keyword evidence="1" id="KW-0175">Coiled coil</keyword>
<protein>
    <recommendedName>
        <fullName evidence="4">ATPase</fullName>
    </recommendedName>
</protein>
<proteinExistence type="predicted"/>
<accession>A0AAW5KDN3</accession>
<feature type="coiled-coil region" evidence="1">
    <location>
        <begin position="19"/>
        <end position="87"/>
    </location>
</feature>
<dbReference type="Proteomes" id="UP001205063">
    <property type="component" value="Unassembled WGS sequence"/>
</dbReference>
<dbReference type="Gene3D" id="1.20.5.2950">
    <property type="match status" value="1"/>
</dbReference>
<reference evidence="2" key="1">
    <citation type="submission" date="2022-06" db="EMBL/GenBank/DDBJ databases">
        <title>Isolation of gut microbiota from human fecal samples.</title>
        <authorList>
            <person name="Pamer E.G."/>
            <person name="Barat B."/>
            <person name="Waligurski E."/>
            <person name="Medina S."/>
            <person name="Paddock L."/>
            <person name="Mostad J."/>
        </authorList>
    </citation>
    <scope>NUCLEOTIDE SEQUENCE</scope>
    <source>
        <strain evidence="2">DFI.7.96</strain>
    </source>
</reference>
<comment type="caution">
    <text evidence="2">The sequence shown here is derived from an EMBL/GenBank/DDBJ whole genome shotgun (WGS) entry which is preliminary data.</text>
</comment>
<evidence type="ECO:0000256" key="1">
    <source>
        <dbReference type="SAM" id="Coils"/>
    </source>
</evidence>
<evidence type="ECO:0008006" key="4">
    <source>
        <dbReference type="Google" id="ProtNLM"/>
    </source>
</evidence>
<organism evidence="2 3">
    <name type="scientific">Bittarella massiliensis</name>
    <name type="common">ex Durand et al. 2017</name>
    <dbReference type="NCBI Taxonomy" id="1720313"/>
    <lineage>
        <taxon>Bacteria</taxon>
        <taxon>Bacillati</taxon>
        <taxon>Bacillota</taxon>
        <taxon>Clostridia</taxon>
        <taxon>Eubacteriales</taxon>
        <taxon>Oscillospiraceae</taxon>
        <taxon>Bittarella (ex Durand et al. 2017)</taxon>
    </lineage>
</organism>